<dbReference type="SMART" id="SM00389">
    <property type="entry name" value="HOX"/>
    <property type="match status" value="1"/>
</dbReference>
<dbReference type="Proteomes" id="UP000030758">
    <property type="component" value="Unassembled WGS sequence"/>
</dbReference>
<dbReference type="GO" id="GO:0000978">
    <property type="term" value="F:RNA polymerase II cis-regulatory region sequence-specific DNA binding"/>
    <property type="evidence" value="ECO:0007669"/>
    <property type="project" value="TreeGrafter"/>
</dbReference>
<dbReference type="InterPro" id="IPR050394">
    <property type="entry name" value="Homeobox_NK-like"/>
</dbReference>
<reference evidence="10 11" key="1">
    <citation type="journal article" date="2014" name="Nat. Genet.">
        <title>Genome and transcriptome of the porcine whipworm Trichuris suis.</title>
        <authorList>
            <person name="Jex A.R."/>
            <person name="Nejsum P."/>
            <person name="Schwarz E.M."/>
            <person name="Hu L."/>
            <person name="Young N.D."/>
            <person name="Hall R.S."/>
            <person name="Korhonen P.K."/>
            <person name="Liao S."/>
            <person name="Thamsborg S."/>
            <person name="Xia J."/>
            <person name="Xu P."/>
            <person name="Wang S."/>
            <person name="Scheerlinck J.P."/>
            <person name="Hofmann A."/>
            <person name="Sternberg P.W."/>
            <person name="Wang J."/>
            <person name="Gasser R.B."/>
        </authorList>
    </citation>
    <scope>NUCLEOTIDE SEQUENCE [LARGE SCALE GENOMIC DNA]</scope>
    <source>
        <strain evidence="10">DCEP-RM93F</strain>
        <strain evidence="9">DCEP-RM93M</strain>
    </source>
</reference>
<evidence type="ECO:0000256" key="2">
    <source>
        <dbReference type="ARBA" id="ARBA00023125"/>
    </source>
</evidence>
<dbReference type="GO" id="GO:0000981">
    <property type="term" value="F:DNA-binding transcription factor activity, RNA polymerase II-specific"/>
    <property type="evidence" value="ECO:0007669"/>
    <property type="project" value="InterPro"/>
</dbReference>
<dbReference type="InterPro" id="IPR001356">
    <property type="entry name" value="HD"/>
</dbReference>
<proteinExistence type="predicted"/>
<dbReference type="Pfam" id="PF00046">
    <property type="entry name" value="Homeodomain"/>
    <property type="match status" value="1"/>
</dbReference>
<evidence type="ECO:0000256" key="5">
    <source>
        <dbReference type="PROSITE-ProRule" id="PRU00108"/>
    </source>
</evidence>
<dbReference type="InterPro" id="IPR009057">
    <property type="entry name" value="Homeodomain-like_sf"/>
</dbReference>
<dbReference type="SUPFAM" id="SSF46689">
    <property type="entry name" value="Homeodomain-like"/>
    <property type="match status" value="1"/>
</dbReference>
<dbReference type="PANTHER" id="PTHR24340:SF37">
    <property type="entry name" value="HOMEOBOX PROTEIN SLOU"/>
    <property type="match status" value="1"/>
</dbReference>
<dbReference type="CDD" id="cd00086">
    <property type="entry name" value="homeodomain"/>
    <property type="match status" value="1"/>
</dbReference>
<keyword evidence="2 5" id="KW-0238">DNA-binding</keyword>
<dbReference type="PROSITE" id="PS50071">
    <property type="entry name" value="HOMEOBOX_2"/>
    <property type="match status" value="1"/>
</dbReference>
<sequence>MNCCISTHQSVQSGCPSEALWSTFSQNMSNFKEQTDYSKLLKNFPLSDFVDASLNDSPSRNEEGSTAGDAHGHSSSASKKSFFVVDILDLNEEKLPANNDEFFDSCSGNEAAFHDCTASKNAGSTFANGMHRSSHGRKRSIFRDAVNCCKPRRARTAFTYEQLVALENKFKSTRYLSVCERLSLALSLNLSETQVKIWFQNRRTKWKKQNPGVEATQEDSFKGANMSAFQPCPINMCSLKGGTQLGPSEQAVLRADGAPCINSSSLVPSPSCYGLGNGSFGFGVHSLLTQSFYRLSYGMHA</sequence>
<dbReference type="InterPro" id="IPR017970">
    <property type="entry name" value="Homeobox_CS"/>
</dbReference>
<dbReference type="PROSITE" id="PS00027">
    <property type="entry name" value="HOMEOBOX_1"/>
    <property type="match status" value="1"/>
</dbReference>
<evidence type="ECO:0000256" key="4">
    <source>
        <dbReference type="ARBA" id="ARBA00023242"/>
    </source>
</evidence>
<comment type="subcellular location">
    <subcellularLocation>
        <location evidence="1 5 6">Nucleus</location>
    </subcellularLocation>
</comment>
<dbReference type="EMBL" id="KL363184">
    <property type="protein sequence ID" value="KFD58491.1"/>
    <property type="molecule type" value="Genomic_DNA"/>
</dbReference>
<feature type="domain" description="Homeobox" evidence="8">
    <location>
        <begin position="149"/>
        <end position="209"/>
    </location>
</feature>
<accession>A0A085N6M4</accession>
<organism evidence="10">
    <name type="scientific">Trichuris suis</name>
    <name type="common">pig whipworm</name>
    <dbReference type="NCBI Taxonomy" id="68888"/>
    <lineage>
        <taxon>Eukaryota</taxon>
        <taxon>Metazoa</taxon>
        <taxon>Ecdysozoa</taxon>
        <taxon>Nematoda</taxon>
        <taxon>Enoplea</taxon>
        <taxon>Dorylaimia</taxon>
        <taxon>Trichinellida</taxon>
        <taxon>Trichuridae</taxon>
        <taxon>Trichuris</taxon>
    </lineage>
</organism>
<evidence type="ECO:0000256" key="3">
    <source>
        <dbReference type="ARBA" id="ARBA00023155"/>
    </source>
</evidence>
<evidence type="ECO:0000256" key="7">
    <source>
        <dbReference type="SAM" id="MobiDB-lite"/>
    </source>
</evidence>
<evidence type="ECO:0000313" key="11">
    <source>
        <dbReference type="Proteomes" id="UP000030764"/>
    </source>
</evidence>
<evidence type="ECO:0000313" key="9">
    <source>
        <dbReference type="EMBL" id="KFD58491.1"/>
    </source>
</evidence>
<evidence type="ECO:0000256" key="6">
    <source>
        <dbReference type="RuleBase" id="RU000682"/>
    </source>
</evidence>
<protein>
    <recommendedName>
        <fullName evidence="8">Homeobox domain-containing protein</fullName>
    </recommendedName>
</protein>
<dbReference type="InterPro" id="IPR020479">
    <property type="entry name" value="HD_metazoa"/>
</dbReference>
<evidence type="ECO:0000259" key="8">
    <source>
        <dbReference type="PROSITE" id="PS50071"/>
    </source>
</evidence>
<dbReference type="AlphaFoldDB" id="A0A085N6M4"/>
<keyword evidence="4 5" id="KW-0539">Nucleus</keyword>
<dbReference type="Proteomes" id="UP000030764">
    <property type="component" value="Unassembled WGS sequence"/>
</dbReference>
<feature type="DNA-binding region" description="Homeobox" evidence="5">
    <location>
        <begin position="151"/>
        <end position="210"/>
    </location>
</feature>
<evidence type="ECO:0000256" key="1">
    <source>
        <dbReference type="ARBA" id="ARBA00004123"/>
    </source>
</evidence>
<gene>
    <name evidence="9" type="ORF">M513_00717</name>
    <name evidence="10" type="ORF">M514_00717</name>
</gene>
<dbReference type="EMBL" id="KL367544">
    <property type="protein sequence ID" value="KFD65120.1"/>
    <property type="molecule type" value="Genomic_DNA"/>
</dbReference>
<dbReference type="PANTHER" id="PTHR24340">
    <property type="entry name" value="HOMEOBOX PROTEIN NKX"/>
    <property type="match status" value="1"/>
</dbReference>
<name>A0A085N6M4_9BILA</name>
<dbReference type="GO" id="GO:0030154">
    <property type="term" value="P:cell differentiation"/>
    <property type="evidence" value="ECO:0007669"/>
    <property type="project" value="TreeGrafter"/>
</dbReference>
<keyword evidence="11" id="KW-1185">Reference proteome</keyword>
<dbReference type="GO" id="GO:0005634">
    <property type="term" value="C:nucleus"/>
    <property type="evidence" value="ECO:0007669"/>
    <property type="project" value="UniProtKB-SubCell"/>
</dbReference>
<dbReference type="PRINTS" id="PR00024">
    <property type="entry name" value="HOMEOBOX"/>
</dbReference>
<feature type="region of interest" description="Disordered" evidence="7">
    <location>
        <begin position="55"/>
        <end position="76"/>
    </location>
</feature>
<keyword evidence="3 5" id="KW-0371">Homeobox</keyword>
<evidence type="ECO:0000313" key="10">
    <source>
        <dbReference type="EMBL" id="KFD65120.1"/>
    </source>
</evidence>
<dbReference type="Gene3D" id="1.10.10.60">
    <property type="entry name" value="Homeodomain-like"/>
    <property type="match status" value="1"/>
</dbReference>